<dbReference type="PANTHER" id="PTHR33254">
    <property type="entry name" value="4-HYDROXY-4-METHYL-2-OXOGLUTARATE ALDOLASE 3-RELATED"/>
    <property type="match status" value="1"/>
</dbReference>
<dbReference type="PANTHER" id="PTHR33254:SF4">
    <property type="entry name" value="4-HYDROXY-4-METHYL-2-OXOGLUTARATE ALDOLASE 3-RELATED"/>
    <property type="match status" value="1"/>
</dbReference>
<evidence type="ECO:0000256" key="3">
    <source>
        <dbReference type="ARBA" id="ARBA00029596"/>
    </source>
</evidence>
<evidence type="ECO:0000313" key="6">
    <source>
        <dbReference type="EMBL" id="PZQ45712.1"/>
    </source>
</evidence>
<keyword evidence="6" id="KW-0489">Methyltransferase</keyword>
<sequence length="202" mass="20813">MPCQARPDLVAAFHGLSVANVSDNLHRAVGAVGLRPFHSGAPLAGTAFTLRTRAGDNAVIHEALDLARPGDVLVIDGGGDISRALIGEIMMTLAARRGMAGFVIDGAVRDSDALARSDFPVYARAAIHLGPYKAGPGEINVPIAVGGMVVHPGDLVIGDADGVAAFPTSIAEDLLARALAQAEREAEILARIDAGTYVSGYR</sequence>
<dbReference type="EMBL" id="QFPW01000042">
    <property type="protein sequence ID" value="PZQ45712.1"/>
    <property type="molecule type" value="Genomic_DNA"/>
</dbReference>
<evidence type="ECO:0000313" key="7">
    <source>
        <dbReference type="Proteomes" id="UP000249185"/>
    </source>
</evidence>
<feature type="binding site" evidence="5">
    <location>
        <position position="109"/>
    </location>
    <ligand>
        <name>substrate</name>
    </ligand>
</feature>
<keyword evidence="6" id="KW-0808">Transferase</keyword>
<keyword evidence="5" id="KW-0460">Magnesium</keyword>
<dbReference type="GO" id="GO:0008168">
    <property type="term" value="F:methyltransferase activity"/>
    <property type="evidence" value="ECO:0007669"/>
    <property type="project" value="UniProtKB-KW"/>
</dbReference>
<dbReference type="Gene3D" id="3.50.30.40">
    <property type="entry name" value="Ribonuclease E inhibitor RraA/RraA-like"/>
    <property type="match status" value="1"/>
</dbReference>
<accession>A0A2W5MWY4</accession>
<reference evidence="6 7" key="1">
    <citation type="submission" date="2017-08" db="EMBL/GenBank/DDBJ databases">
        <title>Infants hospitalized years apart are colonized by the same room-sourced microbial strains.</title>
        <authorList>
            <person name="Brooks B."/>
            <person name="Olm M.R."/>
            <person name="Firek B.A."/>
            <person name="Baker R."/>
            <person name="Thomas B.C."/>
            <person name="Morowitz M.J."/>
            <person name="Banfield J.F."/>
        </authorList>
    </citation>
    <scope>NUCLEOTIDE SEQUENCE [LARGE SCALE GENOMIC DNA]</scope>
    <source>
        <strain evidence="6">S2_005_002_R2_34</strain>
    </source>
</reference>
<dbReference type="Pfam" id="PF03737">
    <property type="entry name" value="RraA-like"/>
    <property type="match status" value="1"/>
</dbReference>
<proteinExistence type="predicted"/>
<dbReference type="NCBIfam" id="NF004850">
    <property type="entry name" value="PRK06201.1"/>
    <property type="match status" value="1"/>
</dbReference>
<dbReference type="Proteomes" id="UP000249185">
    <property type="component" value="Unassembled WGS sequence"/>
</dbReference>
<feature type="binding site" evidence="5">
    <location>
        <position position="110"/>
    </location>
    <ligand>
        <name>Mg(2+)</name>
        <dbReference type="ChEBI" id="CHEBI:18420"/>
    </ligand>
</feature>
<gene>
    <name evidence="6" type="ORF">DI556_22200</name>
</gene>
<dbReference type="CDD" id="cd16841">
    <property type="entry name" value="RraA_family"/>
    <property type="match status" value="1"/>
</dbReference>
<comment type="cofactor">
    <cofactor evidence="5">
        <name>Mg(2+)</name>
        <dbReference type="ChEBI" id="CHEBI:18420"/>
    </cofactor>
</comment>
<protein>
    <recommendedName>
        <fullName evidence="2">Putative 4-hydroxy-4-methyl-2-oxoglutarate aldolase</fullName>
    </recommendedName>
    <alternativeName>
        <fullName evidence="3">Regulator of ribonuclease activity homolog</fullName>
    </alternativeName>
    <alternativeName>
        <fullName evidence="4">RraA-like protein</fullName>
    </alternativeName>
</protein>
<dbReference type="GO" id="GO:0046872">
    <property type="term" value="F:metal ion binding"/>
    <property type="evidence" value="ECO:0007669"/>
    <property type="project" value="UniProtKB-KW"/>
</dbReference>
<dbReference type="SUPFAM" id="SSF89562">
    <property type="entry name" value="RraA-like"/>
    <property type="match status" value="1"/>
</dbReference>
<dbReference type="InterPro" id="IPR036704">
    <property type="entry name" value="RraA/RraA-like_sf"/>
</dbReference>
<evidence type="ECO:0000256" key="5">
    <source>
        <dbReference type="PIRSR" id="PIRSR605493-1"/>
    </source>
</evidence>
<dbReference type="GO" id="GO:0032259">
    <property type="term" value="P:methylation"/>
    <property type="evidence" value="ECO:0007669"/>
    <property type="project" value="UniProtKB-KW"/>
</dbReference>
<organism evidence="6 7">
    <name type="scientific">Rhodovulum sulfidophilum</name>
    <name type="common">Rhodobacter sulfidophilus</name>
    <dbReference type="NCBI Taxonomy" id="35806"/>
    <lineage>
        <taxon>Bacteria</taxon>
        <taxon>Pseudomonadati</taxon>
        <taxon>Pseudomonadota</taxon>
        <taxon>Alphaproteobacteria</taxon>
        <taxon>Rhodobacterales</taxon>
        <taxon>Paracoccaceae</taxon>
        <taxon>Rhodovulum</taxon>
    </lineage>
</organism>
<evidence type="ECO:0000256" key="4">
    <source>
        <dbReference type="ARBA" id="ARBA00030169"/>
    </source>
</evidence>
<feature type="binding site" evidence="5">
    <location>
        <begin position="87"/>
        <end position="90"/>
    </location>
    <ligand>
        <name>substrate</name>
    </ligand>
</feature>
<keyword evidence="5" id="KW-0479">Metal-binding</keyword>
<dbReference type="AlphaFoldDB" id="A0A2W5MWY4"/>
<evidence type="ECO:0000256" key="1">
    <source>
        <dbReference type="ARBA" id="ARBA00001968"/>
    </source>
</evidence>
<comment type="caution">
    <text evidence="6">The sequence shown here is derived from an EMBL/GenBank/DDBJ whole genome shotgun (WGS) entry which is preliminary data.</text>
</comment>
<dbReference type="InterPro" id="IPR005493">
    <property type="entry name" value="RraA/RraA-like"/>
</dbReference>
<evidence type="ECO:0000256" key="2">
    <source>
        <dbReference type="ARBA" id="ARBA00016549"/>
    </source>
</evidence>
<name>A0A2W5MWY4_RHOSU</name>
<comment type="cofactor">
    <cofactor evidence="1">
        <name>a divalent metal cation</name>
        <dbReference type="ChEBI" id="CHEBI:60240"/>
    </cofactor>
</comment>